<name>A0A835H5U3_9MAGN</name>
<keyword evidence="3" id="KW-1185">Reference proteome</keyword>
<organism evidence="2 3">
    <name type="scientific">Coptis chinensis</name>
    <dbReference type="NCBI Taxonomy" id="261450"/>
    <lineage>
        <taxon>Eukaryota</taxon>
        <taxon>Viridiplantae</taxon>
        <taxon>Streptophyta</taxon>
        <taxon>Embryophyta</taxon>
        <taxon>Tracheophyta</taxon>
        <taxon>Spermatophyta</taxon>
        <taxon>Magnoliopsida</taxon>
        <taxon>Ranunculales</taxon>
        <taxon>Ranunculaceae</taxon>
        <taxon>Coptidoideae</taxon>
        <taxon>Coptis</taxon>
    </lineage>
</organism>
<sequence>DDESVSTSSPDNSVHGLPAFSVQEHNLEFSQPITDEERSEAKVTVLLLYSVIGARKDVKNLSCDSSEGEVLQWSNLKRFSYNQLENATKNFHPKLLLGNGNGPVFKGWINEHTLDATEPEAGIAIVVIRLLQEGYLDDKAWLEKVNYLGQLRHPNLARLVGYCLEDPHRLLVYEFTSQGILQDQLNLLHNAEKPLSWSLRMKIALGAAKGLAFLHCAKTNVIHGNFKTCNILLDKNYNAKISFALVEDDGPIRPKIDSSIGLMESVHGVFDVVSGVTAFQSCPKALLTAQSDVHSFGVALLQLLSGELSGNQWSLKEWANLNLKDEVQSSSVLDRRLKGQYPQIKAIKAAKLALQCVSKKEKLPPDMNKVVIALEKLI</sequence>
<dbReference type="GO" id="GO:0005524">
    <property type="term" value="F:ATP binding"/>
    <property type="evidence" value="ECO:0007669"/>
    <property type="project" value="InterPro"/>
</dbReference>
<gene>
    <name evidence="2" type="ORF">IFM89_020477</name>
</gene>
<protein>
    <recommendedName>
        <fullName evidence="1">Protein kinase domain-containing protein</fullName>
    </recommendedName>
</protein>
<dbReference type="SUPFAM" id="SSF56112">
    <property type="entry name" value="Protein kinase-like (PK-like)"/>
    <property type="match status" value="1"/>
</dbReference>
<comment type="caution">
    <text evidence="2">The sequence shown here is derived from an EMBL/GenBank/DDBJ whole genome shotgun (WGS) entry which is preliminary data.</text>
</comment>
<feature type="non-terminal residue" evidence="2">
    <location>
        <position position="378"/>
    </location>
</feature>
<dbReference type="Gene3D" id="3.30.200.20">
    <property type="entry name" value="Phosphorylase Kinase, domain 1"/>
    <property type="match status" value="1"/>
</dbReference>
<dbReference type="Proteomes" id="UP000631114">
    <property type="component" value="Unassembled WGS sequence"/>
</dbReference>
<evidence type="ECO:0000313" key="2">
    <source>
        <dbReference type="EMBL" id="KAF9593181.1"/>
    </source>
</evidence>
<dbReference type="PANTHER" id="PTHR45621">
    <property type="entry name" value="OS01G0588500 PROTEIN-RELATED"/>
    <property type="match status" value="1"/>
</dbReference>
<dbReference type="InterPro" id="IPR011009">
    <property type="entry name" value="Kinase-like_dom_sf"/>
</dbReference>
<reference evidence="2 3" key="1">
    <citation type="submission" date="2020-10" db="EMBL/GenBank/DDBJ databases">
        <title>The Coptis chinensis genome and diversification of protoberbering-type alkaloids.</title>
        <authorList>
            <person name="Wang B."/>
            <person name="Shu S."/>
            <person name="Song C."/>
            <person name="Liu Y."/>
        </authorList>
    </citation>
    <scope>NUCLEOTIDE SEQUENCE [LARGE SCALE GENOMIC DNA]</scope>
    <source>
        <strain evidence="2">HL-2020</strain>
        <tissue evidence="2">Leaf</tissue>
    </source>
</reference>
<accession>A0A835H5U3</accession>
<dbReference type="EMBL" id="JADFTS010000008">
    <property type="protein sequence ID" value="KAF9593181.1"/>
    <property type="molecule type" value="Genomic_DNA"/>
</dbReference>
<evidence type="ECO:0000313" key="3">
    <source>
        <dbReference type="Proteomes" id="UP000631114"/>
    </source>
</evidence>
<dbReference type="Pfam" id="PF07714">
    <property type="entry name" value="PK_Tyr_Ser-Thr"/>
    <property type="match status" value="1"/>
</dbReference>
<evidence type="ECO:0000259" key="1">
    <source>
        <dbReference type="PROSITE" id="PS50011"/>
    </source>
</evidence>
<dbReference type="PROSITE" id="PS50011">
    <property type="entry name" value="PROTEIN_KINASE_DOM"/>
    <property type="match status" value="1"/>
</dbReference>
<dbReference type="InterPro" id="IPR050823">
    <property type="entry name" value="Plant_Ser_Thr_Prot_Kinase"/>
</dbReference>
<feature type="domain" description="Protein kinase" evidence="1">
    <location>
        <begin position="91"/>
        <end position="378"/>
    </location>
</feature>
<proteinExistence type="predicted"/>
<dbReference type="OrthoDB" id="4062651at2759"/>
<dbReference type="Gene3D" id="1.10.510.10">
    <property type="entry name" value="Transferase(Phosphotransferase) domain 1"/>
    <property type="match status" value="1"/>
</dbReference>
<dbReference type="GO" id="GO:0004672">
    <property type="term" value="F:protein kinase activity"/>
    <property type="evidence" value="ECO:0007669"/>
    <property type="project" value="InterPro"/>
</dbReference>
<dbReference type="InterPro" id="IPR000719">
    <property type="entry name" value="Prot_kinase_dom"/>
</dbReference>
<dbReference type="AlphaFoldDB" id="A0A835H5U3"/>
<dbReference type="InterPro" id="IPR001245">
    <property type="entry name" value="Ser-Thr/Tyr_kinase_cat_dom"/>
</dbReference>